<proteinExistence type="inferred from homology"/>
<dbReference type="OMA" id="PRTNKYP"/>
<keyword evidence="7" id="KW-1185">Reference proteome</keyword>
<evidence type="ECO:0000313" key="7">
    <source>
        <dbReference type="Proteomes" id="UP000008983"/>
    </source>
</evidence>
<evidence type="ECO:0000256" key="1">
    <source>
        <dbReference type="ARBA" id="ARBA00010247"/>
    </source>
</evidence>
<dbReference type="Gene3D" id="6.10.140.1730">
    <property type="match status" value="1"/>
</dbReference>
<dbReference type="PANTHER" id="PTHR12884:SF0">
    <property type="entry name" value="60S RIBOSOMAL PROTEIN L29"/>
    <property type="match status" value="1"/>
</dbReference>
<evidence type="ECO:0000313" key="6">
    <source>
        <dbReference type="EMBL" id="EGR34458.1"/>
    </source>
</evidence>
<dbReference type="InParanoid" id="G0QJZ8"/>
<accession>G0QJZ8</accession>
<dbReference type="InterPro" id="IPR002673">
    <property type="entry name" value="Ribosomal_eL29"/>
</dbReference>
<organism evidence="6 7">
    <name type="scientific">Ichthyophthirius multifiliis</name>
    <name type="common">White spot disease agent</name>
    <name type="synonym">Ich</name>
    <dbReference type="NCBI Taxonomy" id="5932"/>
    <lineage>
        <taxon>Eukaryota</taxon>
        <taxon>Sar</taxon>
        <taxon>Alveolata</taxon>
        <taxon>Ciliophora</taxon>
        <taxon>Intramacronucleata</taxon>
        <taxon>Oligohymenophorea</taxon>
        <taxon>Hymenostomatida</taxon>
        <taxon>Ophryoglenina</taxon>
        <taxon>Ichthyophthirius</taxon>
    </lineage>
</organism>
<feature type="region of interest" description="Disordered" evidence="5">
    <location>
        <begin position="46"/>
        <end position="69"/>
    </location>
</feature>
<comment type="similarity">
    <text evidence="1 4">Belongs to the eukaryotic ribosomal protein eL29 family.</text>
</comment>
<dbReference type="RefSeq" id="XP_004039762.1">
    <property type="nucleotide sequence ID" value="XM_004039714.1"/>
</dbReference>
<reference evidence="6 7" key="1">
    <citation type="submission" date="2011-07" db="EMBL/GenBank/DDBJ databases">
        <authorList>
            <person name="Coyne R."/>
            <person name="Brami D."/>
            <person name="Johnson J."/>
            <person name="Hostetler J."/>
            <person name="Hannick L."/>
            <person name="Clark T."/>
            <person name="Cassidy-Hanley D."/>
            <person name="Inman J."/>
        </authorList>
    </citation>
    <scope>NUCLEOTIDE SEQUENCE [LARGE SCALE GENOMIC DNA]</scope>
    <source>
        <strain evidence="6 7">G5</strain>
    </source>
</reference>
<evidence type="ECO:0000256" key="5">
    <source>
        <dbReference type="SAM" id="MobiDB-lite"/>
    </source>
</evidence>
<evidence type="ECO:0000256" key="4">
    <source>
        <dbReference type="RuleBase" id="RU364026"/>
    </source>
</evidence>
<dbReference type="GeneID" id="14910652"/>
<dbReference type="FunCoup" id="G0QJZ8">
    <property type="interactions" value="290"/>
</dbReference>
<dbReference type="AlphaFoldDB" id="G0QJZ8"/>
<dbReference type="EMBL" id="GL983112">
    <property type="protein sequence ID" value="EGR34458.1"/>
    <property type="molecule type" value="Genomic_DNA"/>
</dbReference>
<feature type="compositionally biased region" description="Polar residues" evidence="5">
    <location>
        <begin position="1"/>
        <end position="14"/>
    </location>
</feature>
<dbReference type="STRING" id="857967.G0QJZ8"/>
<dbReference type="Pfam" id="PF01779">
    <property type="entry name" value="Ribosomal_L29e"/>
    <property type="match status" value="1"/>
</dbReference>
<dbReference type="GO" id="GO:0002181">
    <property type="term" value="P:cytoplasmic translation"/>
    <property type="evidence" value="ECO:0007669"/>
    <property type="project" value="TreeGrafter"/>
</dbReference>
<evidence type="ECO:0000256" key="2">
    <source>
        <dbReference type="ARBA" id="ARBA00022980"/>
    </source>
</evidence>
<dbReference type="PANTHER" id="PTHR12884">
    <property type="entry name" value="60S RIBOSOMAL PROTEIN L29"/>
    <property type="match status" value="1"/>
</dbReference>
<dbReference type="GO" id="GO:0003735">
    <property type="term" value="F:structural constituent of ribosome"/>
    <property type="evidence" value="ECO:0007669"/>
    <property type="project" value="UniProtKB-UniRule"/>
</dbReference>
<name>G0QJZ8_ICHMU</name>
<dbReference type="eggNOG" id="KOG3504">
    <property type="taxonomic scope" value="Eukaryota"/>
</dbReference>
<dbReference type="OrthoDB" id="996720at2759"/>
<feature type="region of interest" description="Disordered" evidence="5">
    <location>
        <begin position="1"/>
        <end position="29"/>
    </location>
</feature>
<gene>
    <name evidence="6" type="ORF">IMG5_010850</name>
</gene>
<evidence type="ECO:0000256" key="3">
    <source>
        <dbReference type="ARBA" id="ARBA00023274"/>
    </source>
</evidence>
<keyword evidence="3 4" id="KW-0687">Ribonucleoprotein</keyword>
<sequence length="69" mass="7949">MAKSKNSTNKNQISKSHRNGIKKPKNERYISLKGVNSKFLRNRRRAIANDPSIKKNKSLERRVKAKTGK</sequence>
<dbReference type="GO" id="GO:0022625">
    <property type="term" value="C:cytosolic large ribosomal subunit"/>
    <property type="evidence" value="ECO:0007669"/>
    <property type="project" value="TreeGrafter"/>
</dbReference>
<dbReference type="Proteomes" id="UP000008983">
    <property type="component" value="Unassembled WGS sequence"/>
</dbReference>
<keyword evidence="2 4" id="KW-0689">Ribosomal protein</keyword>
<protein>
    <recommendedName>
        <fullName evidence="4">60S ribosomal protein L29</fullName>
    </recommendedName>
</protein>